<dbReference type="STRING" id="77044.A0A1S7UM50"/>
<dbReference type="AlphaFoldDB" id="A0A1S7UM50"/>
<accession>A0A1S7UM50</accession>
<sequence length="329" mass="32852">MRSILFIVSMALVSIVAAIPGQVIKRQLVTSTVTADAHPMTFWPLSPLAATATPLSYGSPPTASRVPTGPRSVEAANALADCTSSTITTTTTTTTPTAPTSTGAPPSSTTTTTNTTTGAIASTTICTKIRGQYPASTLPAFCRPALFANAASLGSPGGAAAPRPTAVVTMGANSVPDKVSCCAGCAAYYNCFAWRFVPSYVGTPSPRLPAGFDPWRHGNCEIAYYTGGYTNNNTITNTTTTINGTGDGGGGGGGGGGGEGGVLPSICPNGRLRGVLAGGSLNAGHDPGLDGLYYNGWNEGACGDLGHVLFLGGKDSGIGDGSSLCASSV</sequence>
<organism evidence="3">
    <name type="scientific">Rosellinia necatrix</name>
    <name type="common">White root-rot fungus</name>
    <dbReference type="NCBI Taxonomy" id="77044"/>
    <lineage>
        <taxon>Eukaryota</taxon>
        <taxon>Fungi</taxon>
        <taxon>Dikarya</taxon>
        <taxon>Ascomycota</taxon>
        <taxon>Pezizomycotina</taxon>
        <taxon>Sordariomycetes</taxon>
        <taxon>Xylariomycetidae</taxon>
        <taxon>Xylariales</taxon>
        <taxon>Xylariaceae</taxon>
        <taxon>Rosellinia</taxon>
    </lineage>
</organism>
<evidence type="ECO:0000256" key="2">
    <source>
        <dbReference type="SAM" id="SignalP"/>
    </source>
</evidence>
<evidence type="ECO:0000313" key="4">
    <source>
        <dbReference type="Proteomes" id="UP000054516"/>
    </source>
</evidence>
<dbReference type="EMBL" id="DF977452">
    <property type="protein sequence ID" value="GAP84421.2"/>
    <property type="molecule type" value="Genomic_DNA"/>
</dbReference>
<protein>
    <submittedName>
        <fullName evidence="3">Uncharacterized protein</fullName>
    </submittedName>
</protein>
<reference evidence="3" key="1">
    <citation type="submission" date="2016-03" db="EMBL/GenBank/DDBJ databases">
        <title>Draft genome sequence of Rosellinia necatrix.</title>
        <authorList>
            <person name="Kanematsu S."/>
        </authorList>
    </citation>
    <scope>NUCLEOTIDE SEQUENCE [LARGE SCALE GENOMIC DNA]</scope>
    <source>
        <strain evidence="3">W97</strain>
    </source>
</reference>
<feature type="region of interest" description="Disordered" evidence="1">
    <location>
        <begin position="87"/>
        <end position="116"/>
    </location>
</feature>
<evidence type="ECO:0000256" key="1">
    <source>
        <dbReference type="SAM" id="MobiDB-lite"/>
    </source>
</evidence>
<keyword evidence="2" id="KW-0732">Signal</keyword>
<name>A0A1S7UM50_ROSNE</name>
<dbReference type="Proteomes" id="UP000054516">
    <property type="component" value="Unassembled WGS sequence"/>
</dbReference>
<dbReference type="OMA" id="IACCVEC"/>
<keyword evidence="4" id="KW-1185">Reference proteome</keyword>
<evidence type="ECO:0000313" key="3">
    <source>
        <dbReference type="EMBL" id="GAP84421.2"/>
    </source>
</evidence>
<proteinExistence type="predicted"/>
<feature type="signal peptide" evidence="2">
    <location>
        <begin position="1"/>
        <end position="18"/>
    </location>
</feature>
<gene>
    <name evidence="3" type="ORF">SAMD00023353_0702450</name>
</gene>
<dbReference type="OrthoDB" id="5417666at2759"/>
<feature type="chain" id="PRO_5010520350" evidence="2">
    <location>
        <begin position="19"/>
        <end position="329"/>
    </location>
</feature>